<feature type="compositionally biased region" description="Polar residues" evidence="1">
    <location>
        <begin position="87"/>
        <end position="99"/>
    </location>
</feature>
<reference evidence="2" key="1">
    <citation type="journal article" date="2014" name="Nat. Genet.">
        <title>Genome and transcriptome of the porcine whipworm Trichuris suis.</title>
        <authorList>
            <person name="Jex A.R."/>
            <person name="Nejsum P."/>
            <person name="Schwarz E.M."/>
            <person name="Hu L."/>
            <person name="Young N.D."/>
            <person name="Hall R.S."/>
            <person name="Korhonen P.K."/>
            <person name="Liao S."/>
            <person name="Thamsborg S."/>
            <person name="Xia J."/>
            <person name="Xu P."/>
            <person name="Wang S."/>
            <person name="Scheerlinck J.P."/>
            <person name="Hofmann A."/>
            <person name="Sternberg P.W."/>
            <person name="Wang J."/>
            <person name="Gasser R.B."/>
        </authorList>
    </citation>
    <scope>NUCLEOTIDE SEQUENCE [LARGE SCALE GENOMIC DNA]</scope>
    <source>
        <strain evidence="2">DCEP-RM93F</strain>
    </source>
</reference>
<evidence type="ECO:0000256" key="1">
    <source>
        <dbReference type="SAM" id="MobiDB-lite"/>
    </source>
</evidence>
<sequence length="299" mass="32804">MPSGVQRDETTTFLASPFASVEQVCQRLLEHSTWRQSTALTVPSSLRSFETLLQGDLSSPTDWDPHESCYFCQERQDLMDQTDLLDPNSSFDHSPTKSTMPEELSEKTGGSLPLLPQEGMSSMGNQWQNGVASYPVWPMLPLFVTDQIARNSAALASLQLPVATSGVGLMDGFSCVRTPNEPALYAALGPETANDQPLDLSLKRKTLLRCRDVVDEEQPQKTVSIVDSCLPRLVSKHVKAKVECRHRCAPCREEGLKQLQPVHACPLKYGRFACAQKSAKGTGFAVPAPSMSNCGQVMF</sequence>
<protein>
    <submittedName>
        <fullName evidence="2">Uncharacterized protein</fullName>
    </submittedName>
</protein>
<name>A0A085MQY0_9BILA</name>
<accession>A0A085MQY0</accession>
<dbReference type="EMBL" id="KL367792">
    <property type="protein sequence ID" value="KFD59626.1"/>
    <property type="molecule type" value="Genomic_DNA"/>
</dbReference>
<organism evidence="2">
    <name type="scientific">Trichuris suis</name>
    <name type="common">pig whipworm</name>
    <dbReference type="NCBI Taxonomy" id="68888"/>
    <lineage>
        <taxon>Eukaryota</taxon>
        <taxon>Metazoa</taxon>
        <taxon>Ecdysozoa</taxon>
        <taxon>Nematoda</taxon>
        <taxon>Enoplea</taxon>
        <taxon>Dorylaimia</taxon>
        <taxon>Trichinellida</taxon>
        <taxon>Trichuridae</taxon>
        <taxon>Trichuris</taxon>
    </lineage>
</organism>
<dbReference type="AlphaFoldDB" id="A0A085MQY0"/>
<feature type="region of interest" description="Disordered" evidence="1">
    <location>
        <begin position="85"/>
        <end position="113"/>
    </location>
</feature>
<dbReference type="Proteomes" id="UP000030758">
    <property type="component" value="Unassembled WGS sequence"/>
</dbReference>
<proteinExistence type="predicted"/>
<evidence type="ECO:0000313" key="2">
    <source>
        <dbReference type="EMBL" id="KFD59626.1"/>
    </source>
</evidence>
<gene>
    <name evidence="2" type="ORF">M514_28195</name>
</gene>